<protein>
    <submittedName>
        <fullName evidence="6">Uncharacterized protein</fullName>
    </submittedName>
</protein>
<evidence type="ECO:0000256" key="2">
    <source>
        <dbReference type="ARBA" id="ARBA00023015"/>
    </source>
</evidence>
<keyword evidence="5" id="KW-0539">Nucleus</keyword>
<keyword evidence="2" id="KW-0805">Transcription regulation</keyword>
<dbReference type="AlphaFoldDB" id="A0MF93"/>
<comment type="subcellular location">
    <subcellularLocation>
        <location evidence="1">Nucleus</location>
    </subcellularLocation>
</comment>
<sequence>MPIEATFLHTSISFFPLKLTIWKNMSENSSITVDQPTTENGNGQGEQVIQLGNMPPPLSPPTARRILVIPHGAEIVSVLAYISRASRQAVYILSGRGCVSRANLVSLPIRGNRMGIGRILYLSGWFQPMLTDVGVAVHSSRPNGILHVSLSGVSPSVAIAYQLFAFGDVEVDVFFVCGPGSIFQPDAPGAPRERVRVNGVALAQAPAGG</sequence>
<evidence type="ECO:0000256" key="4">
    <source>
        <dbReference type="ARBA" id="ARBA00023163"/>
    </source>
</evidence>
<dbReference type="InterPro" id="IPR005175">
    <property type="entry name" value="PPC_dom"/>
</dbReference>
<name>A0MF93_ARATH</name>
<dbReference type="EMBL" id="DQ653219">
    <property type="protein sequence ID" value="ABK28646.1"/>
    <property type="molecule type" value="mRNA"/>
</dbReference>
<dbReference type="GO" id="GO:0003677">
    <property type="term" value="F:DNA binding"/>
    <property type="evidence" value="ECO:0007669"/>
    <property type="project" value="UniProtKB-KW"/>
</dbReference>
<dbReference type="ExpressionAtlas" id="A0MF93">
    <property type="expression patterns" value="baseline and differential"/>
</dbReference>
<feature type="non-terminal residue" evidence="6">
    <location>
        <position position="209"/>
    </location>
</feature>
<dbReference type="CDD" id="cd11378">
    <property type="entry name" value="DUF296"/>
    <property type="match status" value="1"/>
</dbReference>
<dbReference type="GO" id="GO:0005634">
    <property type="term" value="C:nucleus"/>
    <property type="evidence" value="ECO:0007669"/>
    <property type="project" value="UniProtKB-SubCell"/>
</dbReference>
<evidence type="ECO:0000313" key="6">
    <source>
        <dbReference type="EMBL" id="ABK28646.1"/>
    </source>
</evidence>
<evidence type="ECO:0000256" key="5">
    <source>
        <dbReference type="ARBA" id="ARBA00023242"/>
    </source>
</evidence>
<reference evidence="6" key="1">
    <citation type="submission" date="2006-05" db="EMBL/GenBank/DDBJ databases">
        <title>Simultaneous high-throughput recombinational cloning of open reading frames in closed and open configurations.</title>
        <authorList>
            <person name="Underwood B.A."/>
            <person name="Vanderhaeghen R."/>
            <person name="Whitford R."/>
            <person name="Town C.D."/>
            <person name="Hilson P."/>
        </authorList>
    </citation>
    <scope>NUCLEOTIDE SEQUENCE</scope>
</reference>
<evidence type="ECO:0000256" key="1">
    <source>
        <dbReference type="ARBA" id="ARBA00004123"/>
    </source>
</evidence>
<evidence type="ECO:0000256" key="3">
    <source>
        <dbReference type="ARBA" id="ARBA00023125"/>
    </source>
</evidence>
<organism evidence="6">
    <name type="scientific">Arabidopsis thaliana</name>
    <name type="common">Mouse-ear cress</name>
    <dbReference type="NCBI Taxonomy" id="3702"/>
    <lineage>
        <taxon>Eukaryota</taxon>
        <taxon>Viridiplantae</taxon>
        <taxon>Streptophyta</taxon>
        <taxon>Embryophyta</taxon>
        <taxon>Tracheophyta</taxon>
        <taxon>Spermatophyta</taxon>
        <taxon>Magnoliopsida</taxon>
        <taxon>eudicotyledons</taxon>
        <taxon>Gunneridae</taxon>
        <taxon>Pentapetalae</taxon>
        <taxon>rosids</taxon>
        <taxon>malvids</taxon>
        <taxon>Brassicales</taxon>
        <taxon>Brassicaceae</taxon>
        <taxon>Camelineae</taxon>
        <taxon>Arabidopsis</taxon>
    </lineage>
</organism>
<keyword evidence="4" id="KW-0804">Transcription</keyword>
<proteinExistence type="evidence at transcript level"/>
<keyword evidence="3" id="KW-0238">DNA-binding</keyword>
<accession>A0MF93</accession>